<dbReference type="InterPro" id="IPR004839">
    <property type="entry name" value="Aminotransferase_I/II_large"/>
</dbReference>
<evidence type="ECO:0000259" key="12">
    <source>
        <dbReference type="Pfam" id="PF00155"/>
    </source>
</evidence>
<comment type="cofactor">
    <cofactor evidence="1 10 11">
        <name>pyridoxal 5'-phosphate</name>
        <dbReference type="ChEBI" id="CHEBI:597326"/>
    </cofactor>
</comment>
<dbReference type="Gene3D" id="3.90.1150.10">
    <property type="entry name" value="Aspartate Aminotransferase, domain 1"/>
    <property type="match status" value="1"/>
</dbReference>
<keyword evidence="8 10" id="KW-0663">Pyridoxal phosphate</keyword>
<comment type="catalytic activity">
    <reaction evidence="9 11">
        <text>6-carboxyhexanoyl-[ACP] + L-alanine + H(+) = (8S)-8-amino-7-oxononanoate + holo-[ACP] + CO2</text>
        <dbReference type="Rhea" id="RHEA:42288"/>
        <dbReference type="Rhea" id="RHEA-COMP:9685"/>
        <dbReference type="Rhea" id="RHEA-COMP:9955"/>
        <dbReference type="ChEBI" id="CHEBI:15378"/>
        <dbReference type="ChEBI" id="CHEBI:16526"/>
        <dbReference type="ChEBI" id="CHEBI:57972"/>
        <dbReference type="ChEBI" id="CHEBI:64479"/>
        <dbReference type="ChEBI" id="CHEBI:78846"/>
        <dbReference type="ChEBI" id="CHEBI:149468"/>
        <dbReference type="EC" id="2.3.1.47"/>
    </reaction>
</comment>
<dbReference type="EC" id="2.3.1.47" evidence="11"/>
<dbReference type="InterPro" id="IPR015424">
    <property type="entry name" value="PyrdxlP-dep_Trfase"/>
</dbReference>
<dbReference type="InterPro" id="IPR050087">
    <property type="entry name" value="AON_synthase_class-II"/>
</dbReference>
<comment type="pathway">
    <text evidence="3 11">Cofactor biosynthesis; biotin biosynthesis.</text>
</comment>
<dbReference type="CDD" id="cd06454">
    <property type="entry name" value="KBL_like"/>
    <property type="match status" value="1"/>
</dbReference>
<dbReference type="Gene3D" id="3.40.640.10">
    <property type="entry name" value="Type I PLP-dependent aspartate aminotransferase-like (Major domain)"/>
    <property type="match status" value="1"/>
</dbReference>
<evidence type="ECO:0000256" key="7">
    <source>
        <dbReference type="ARBA" id="ARBA00022756"/>
    </source>
</evidence>
<gene>
    <name evidence="13" type="ORF">SAMN06265361_104178</name>
</gene>
<comment type="similarity">
    <text evidence="4 11">Belongs to the class-II pyridoxal-phosphate-dependent aminotransferase family. BioF subfamily.</text>
</comment>
<dbReference type="GO" id="GO:0009102">
    <property type="term" value="P:biotin biosynthetic process"/>
    <property type="evidence" value="ECO:0007669"/>
    <property type="project" value="UniProtKB-UniRule"/>
</dbReference>
<dbReference type="InterPro" id="IPR004723">
    <property type="entry name" value="AONS_Archaea/Proteobacteria"/>
</dbReference>
<dbReference type="PANTHER" id="PTHR13693:SF100">
    <property type="entry name" value="8-AMINO-7-OXONONANOATE SYNTHASE"/>
    <property type="match status" value="1"/>
</dbReference>
<protein>
    <recommendedName>
        <fullName evidence="11">8-amino-7-ketopelargonate synthase</fullName>
        <ecNumber evidence="11">2.3.1.47</ecNumber>
    </recommendedName>
</protein>
<sequence>MSESWESTLREETGAWAERHLLRTLIPAQQAGQTVLIREGRRLLNFSSNNYLGLATHPELGMAVAESVSQGIGGVASRLIIGHNEETEALEREIARFKGTEAALLFPNGYMANLGLLSALLKPSDAVFSDQYNHASIVDGIRLSGAQSYRYRHLNLDHLEVLLKRADAKGAKRKLIVTDSVFSMDGDVVPLSDLVQLKRKYNAALVLDEAHAAGVWGPGGAGMAHHLGVAEDVDLHMGTFSKAFGVYGAYVAGKKEWIQYLLNRCRPLIYTTALPPVLVAAIRASLRLVEAGDNLRRDLHERSAWFRQKLQEAGLSIGGSTTQIVPLIVGESELAIKLSQALAEEGVLAVAIRPPTVPEGQSRLRFSLMATHTKADVERAVAAVLRVAEQGAVR</sequence>
<evidence type="ECO:0000256" key="4">
    <source>
        <dbReference type="ARBA" id="ARBA00010008"/>
    </source>
</evidence>
<dbReference type="EMBL" id="FXTU01000004">
    <property type="protein sequence ID" value="SMP23258.1"/>
    <property type="molecule type" value="Genomic_DNA"/>
</dbReference>
<dbReference type="SUPFAM" id="SSF53383">
    <property type="entry name" value="PLP-dependent transferases"/>
    <property type="match status" value="1"/>
</dbReference>
<evidence type="ECO:0000256" key="3">
    <source>
        <dbReference type="ARBA" id="ARBA00004746"/>
    </source>
</evidence>
<feature type="modified residue" description="N6-(pyridoxal phosphate)lysine" evidence="10">
    <location>
        <position position="242"/>
    </location>
</feature>
<dbReference type="PROSITE" id="PS00599">
    <property type="entry name" value="AA_TRANSFER_CLASS_2"/>
    <property type="match status" value="1"/>
</dbReference>
<comment type="caution">
    <text evidence="13">The sequence shown here is derived from an EMBL/GenBank/DDBJ whole genome shotgun (WGS) entry which is preliminary data.</text>
</comment>
<dbReference type="InterPro" id="IPR015421">
    <property type="entry name" value="PyrdxlP-dep_Trfase_major"/>
</dbReference>
<dbReference type="GO" id="GO:0030170">
    <property type="term" value="F:pyridoxal phosphate binding"/>
    <property type="evidence" value="ECO:0007669"/>
    <property type="project" value="InterPro"/>
</dbReference>
<evidence type="ECO:0000256" key="9">
    <source>
        <dbReference type="ARBA" id="ARBA00047715"/>
    </source>
</evidence>
<evidence type="ECO:0000256" key="6">
    <source>
        <dbReference type="ARBA" id="ARBA00022679"/>
    </source>
</evidence>
<evidence type="ECO:0000313" key="14">
    <source>
        <dbReference type="Proteomes" id="UP001157946"/>
    </source>
</evidence>
<keyword evidence="14" id="KW-1185">Reference proteome</keyword>
<dbReference type="RefSeq" id="WP_284724387.1">
    <property type="nucleotide sequence ID" value="NZ_FXTU01000004.1"/>
</dbReference>
<keyword evidence="6 11" id="KW-0808">Transferase</keyword>
<evidence type="ECO:0000256" key="5">
    <source>
        <dbReference type="ARBA" id="ARBA00011738"/>
    </source>
</evidence>
<feature type="domain" description="Aminotransferase class I/classII large" evidence="12">
    <location>
        <begin position="43"/>
        <end position="383"/>
    </location>
</feature>
<dbReference type="PANTHER" id="PTHR13693">
    <property type="entry name" value="CLASS II AMINOTRANSFERASE/8-AMINO-7-OXONONANOATE SYNTHASE"/>
    <property type="match status" value="1"/>
</dbReference>
<dbReference type="AlphaFoldDB" id="A0AA45WPZ2"/>
<evidence type="ECO:0000256" key="1">
    <source>
        <dbReference type="ARBA" id="ARBA00001933"/>
    </source>
</evidence>
<proteinExistence type="inferred from homology"/>
<evidence type="ECO:0000256" key="2">
    <source>
        <dbReference type="ARBA" id="ARBA00002513"/>
    </source>
</evidence>
<evidence type="ECO:0000256" key="8">
    <source>
        <dbReference type="ARBA" id="ARBA00022898"/>
    </source>
</evidence>
<organism evidence="13 14">
    <name type="scientific">Laceyella tengchongensis</name>
    <dbReference type="NCBI Taxonomy" id="574699"/>
    <lineage>
        <taxon>Bacteria</taxon>
        <taxon>Bacillati</taxon>
        <taxon>Bacillota</taxon>
        <taxon>Bacilli</taxon>
        <taxon>Bacillales</taxon>
        <taxon>Thermoactinomycetaceae</taxon>
        <taxon>Laceyella</taxon>
    </lineage>
</organism>
<dbReference type="GO" id="GO:0008710">
    <property type="term" value="F:8-amino-7-oxononanoate synthase activity"/>
    <property type="evidence" value="ECO:0007669"/>
    <property type="project" value="UniProtKB-UniRule"/>
</dbReference>
<comment type="subunit">
    <text evidence="5 11">Homodimer.</text>
</comment>
<name>A0AA45WPZ2_9BACL</name>
<comment type="function">
    <text evidence="2 11">Catalyzes the decarboxylative condensation of pimeloyl-[acyl-carrier protein] and L-alanine to produce 8-amino-7-oxononanoate (AON), [acyl-carrier protein], and carbon dioxide.</text>
</comment>
<dbReference type="NCBIfam" id="TIGR00858">
    <property type="entry name" value="bioF"/>
    <property type="match status" value="1"/>
</dbReference>
<evidence type="ECO:0000256" key="10">
    <source>
        <dbReference type="PIRSR" id="PIRSR604723-51"/>
    </source>
</evidence>
<reference evidence="13" key="1">
    <citation type="submission" date="2017-05" db="EMBL/GenBank/DDBJ databases">
        <authorList>
            <person name="Varghese N."/>
            <person name="Submissions S."/>
        </authorList>
    </citation>
    <scope>NUCLEOTIDE SEQUENCE</scope>
    <source>
        <strain evidence="13">DSM 45262</strain>
    </source>
</reference>
<accession>A0AA45WPZ2</accession>
<dbReference type="InterPro" id="IPR001917">
    <property type="entry name" value="Aminotrans_II_pyridoxalP_BS"/>
</dbReference>
<dbReference type="InterPro" id="IPR015422">
    <property type="entry name" value="PyrdxlP-dep_Trfase_small"/>
</dbReference>
<keyword evidence="7" id="KW-0093">Biotin biosynthesis</keyword>
<evidence type="ECO:0000256" key="11">
    <source>
        <dbReference type="RuleBase" id="RU003693"/>
    </source>
</evidence>
<dbReference type="Pfam" id="PF00155">
    <property type="entry name" value="Aminotran_1_2"/>
    <property type="match status" value="1"/>
</dbReference>
<evidence type="ECO:0000313" key="13">
    <source>
        <dbReference type="EMBL" id="SMP23258.1"/>
    </source>
</evidence>
<dbReference type="Proteomes" id="UP001157946">
    <property type="component" value="Unassembled WGS sequence"/>
</dbReference>